<evidence type="ECO:0000313" key="2">
    <source>
        <dbReference type="Proteomes" id="UP000261640"/>
    </source>
</evidence>
<accession>A0A3Q3MSN2</accession>
<dbReference type="InterPro" id="IPR036691">
    <property type="entry name" value="Endo/exonu/phosph_ase_sf"/>
</dbReference>
<dbReference type="AlphaFoldDB" id="A0A3Q3MSN2"/>
<proteinExistence type="predicted"/>
<dbReference type="InParanoid" id="A0A3Q3MSN2"/>
<dbReference type="Ensembl" id="ENSMAMT00000031505.2">
    <property type="protein sequence ID" value="ENSMAMP00000030703.2"/>
    <property type="gene ID" value="ENSMAMG00000020702.2"/>
</dbReference>
<evidence type="ECO:0008006" key="3">
    <source>
        <dbReference type="Google" id="ProtNLM"/>
    </source>
</evidence>
<dbReference type="GeneTree" id="ENSGT01120000272518"/>
<dbReference type="SUPFAM" id="SSF56219">
    <property type="entry name" value="DNase I-like"/>
    <property type="match status" value="1"/>
</dbReference>
<dbReference type="Gene3D" id="3.60.10.10">
    <property type="entry name" value="Endonuclease/exonuclease/phosphatase"/>
    <property type="match status" value="1"/>
</dbReference>
<reference evidence="1" key="2">
    <citation type="submission" date="2025-09" db="UniProtKB">
        <authorList>
            <consortium name="Ensembl"/>
        </authorList>
    </citation>
    <scope>IDENTIFICATION</scope>
</reference>
<protein>
    <recommendedName>
        <fullName evidence="3">Endonuclease/exonuclease/phosphatase domain-containing protein</fullName>
    </recommendedName>
</protein>
<organism evidence="1 2">
    <name type="scientific">Mastacembelus armatus</name>
    <name type="common">zig-zag eel</name>
    <dbReference type="NCBI Taxonomy" id="205130"/>
    <lineage>
        <taxon>Eukaryota</taxon>
        <taxon>Metazoa</taxon>
        <taxon>Chordata</taxon>
        <taxon>Craniata</taxon>
        <taxon>Vertebrata</taxon>
        <taxon>Euteleostomi</taxon>
        <taxon>Actinopterygii</taxon>
        <taxon>Neopterygii</taxon>
        <taxon>Teleostei</taxon>
        <taxon>Neoteleostei</taxon>
        <taxon>Acanthomorphata</taxon>
        <taxon>Anabantaria</taxon>
        <taxon>Synbranchiformes</taxon>
        <taxon>Mastacembelidae</taxon>
        <taxon>Mastacembelus</taxon>
    </lineage>
</organism>
<dbReference type="STRING" id="205130.ENSMAMP00000030703"/>
<name>A0A3Q3MSN2_9TELE</name>
<evidence type="ECO:0000313" key="1">
    <source>
        <dbReference type="Ensembl" id="ENSMAMP00000030703.2"/>
    </source>
</evidence>
<dbReference type="Proteomes" id="UP000261640">
    <property type="component" value="Unplaced"/>
</dbReference>
<reference evidence="1" key="1">
    <citation type="submission" date="2025-08" db="UniProtKB">
        <authorList>
            <consortium name="Ensembl"/>
        </authorList>
    </citation>
    <scope>IDENTIFICATION</scope>
</reference>
<sequence length="109" mass="12208">MEPNTGSFCIKGVSILIHRAINFTETKVLTNNEGRYIIVYGQLLDTPVILCNIYAPNSDRPDFFHNLSQLVLEPGSAQMILGGDFNQILDQDLDRSLPRLGQLLLLDAY</sequence>
<keyword evidence="2" id="KW-1185">Reference proteome</keyword>